<organism evidence="2 3">
    <name type="scientific">Stomoxys calcitrans</name>
    <name type="common">Stable fly</name>
    <name type="synonym">Conops calcitrans</name>
    <dbReference type="NCBI Taxonomy" id="35570"/>
    <lineage>
        <taxon>Eukaryota</taxon>
        <taxon>Metazoa</taxon>
        <taxon>Ecdysozoa</taxon>
        <taxon>Arthropoda</taxon>
        <taxon>Hexapoda</taxon>
        <taxon>Insecta</taxon>
        <taxon>Pterygota</taxon>
        <taxon>Neoptera</taxon>
        <taxon>Endopterygota</taxon>
        <taxon>Diptera</taxon>
        <taxon>Brachycera</taxon>
        <taxon>Muscomorpha</taxon>
        <taxon>Muscoidea</taxon>
        <taxon>Muscidae</taxon>
        <taxon>Stomoxys</taxon>
    </lineage>
</organism>
<dbReference type="SMART" id="SM00697">
    <property type="entry name" value="DM8"/>
    <property type="match status" value="1"/>
</dbReference>
<keyword evidence="1" id="KW-0732">Signal</keyword>
<dbReference type="EnsemblMetazoa" id="SCAU010184-RA">
    <property type="protein sequence ID" value="SCAU010184-PA"/>
    <property type="gene ID" value="SCAU010184"/>
</dbReference>
<dbReference type="InterPro" id="IPR010512">
    <property type="entry name" value="DUF1091"/>
</dbReference>
<gene>
    <name evidence="2" type="primary">106088968</name>
</gene>
<name>A0A1I8PQI8_STOCA</name>
<dbReference type="PANTHER" id="PTHR20898:SF0">
    <property type="entry name" value="DAEDALUS ON 3-RELATED"/>
    <property type="match status" value="1"/>
</dbReference>
<feature type="signal peptide" evidence="1">
    <location>
        <begin position="1"/>
        <end position="19"/>
    </location>
</feature>
<proteinExistence type="predicted"/>
<dbReference type="OrthoDB" id="7727171at2759"/>
<accession>A0A1I8PQI8</accession>
<protein>
    <recommendedName>
        <fullName evidence="4">MD-2-related lipid-recognition domain-containing protein</fullName>
    </recommendedName>
</protein>
<evidence type="ECO:0000313" key="2">
    <source>
        <dbReference type="EnsemblMetazoa" id="SCAU010184-PA"/>
    </source>
</evidence>
<keyword evidence="3" id="KW-1185">Reference proteome</keyword>
<evidence type="ECO:0000256" key="1">
    <source>
        <dbReference type="SAM" id="SignalP"/>
    </source>
</evidence>
<evidence type="ECO:0008006" key="4">
    <source>
        <dbReference type="Google" id="ProtNLM"/>
    </source>
</evidence>
<feature type="chain" id="PRO_5009327033" description="MD-2-related lipid-recognition domain-containing protein" evidence="1">
    <location>
        <begin position="20"/>
        <end position="178"/>
    </location>
</feature>
<evidence type="ECO:0000313" key="3">
    <source>
        <dbReference type="Proteomes" id="UP000095300"/>
    </source>
</evidence>
<dbReference type="AlphaFoldDB" id="A0A1I8PQI8"/>
<dbReference type="PANTHER" id="PTHR20898">
    <property type="entry name" value="DAEDALUS ON 3-RELATED-RELATED"/>
    <property type="match status" value="1"/>
</dbReference>
<dbReference type="Proteomes" id="UP000095300">
    <property type="component" value="Unassembled WGS sequence"/>
</dbReference>
<dbReference type="Pfam" id="PF06477">
    <property type="entry name" value="DUF1091"/>
    <property type="match status" value="1"/>
</dbReference>
<dbReference type="VEuPathDB" id="VectorBase:SCAU010184"/>
<sequence>MILQRMFVTLCGILATTQAAVRFTNWKCTSFDESYVTFPICILKVVRRGVISANVYAAIHKSNLNNVSVNLGLYKKENGYRPFLYNITLDFCKFIKTRKSFPFFRMFFDTFRKNSNINHSCPYNHDIIVENYTLSDEMFKLLPLPEGEYMFKLLVGTYNVWKADISGYILKNDKIGRI</sequence>
<reference evidence="2" key="1">
    <citation type="submission" date="2020-05" db="UniProtKB">
        <authorList>
            <consortium name="EnsemblMetazoa"/>
        </authorList>
    </citation>
    <scope>IDENTIFICATION</scope>
    <source>
        <strain evidence="2">USDA</strain>
    </source>
</reference>